<evidence type="ECO:0000313" key="1">
    <source>
        <dbReference type="EnsemblMetazoa" id="AATE001641-PA.1"/>
    </source>
</evidence>
<dbReference type="VEuPathDB" id="VectorBase:AATE001641"/>
<accession>A0A182ILY1</accession>
<name>A0A182ILY1_ANOAO</name>
<organism evidence="1">
    <name type="scientific">Anopheles atroparvus</name>
    <name type="common">European mosquito</name>
    <dbReference type="NCBI Taxonomy" id="41427"/>
    <lineage>
        <taxon>Eukaryota</taxon>
        <taxon>Metazoa</taxon>
        <taxon>Ecdysozoa</taxon>
        <taxon>Arthropoda</taxon>
        <taxon>Hexapoda</taxon>
        <taxon>Insecta</taxon>
        <taxon>Pterygota</taxon>
        <taxon>Neoptera</taxon>
        <taxon>Endopterygota</taxon>
        <taxon>Diptera</taxon>
        <taxon>Nematocera</taxon>
        <taxon>Culicoidea</taxon>
        <taxon>Culicidae</taxon>
        <taxon>Anophelinae</taxon>
        <taxon>Anopheles</taxon>
    </lineage>
</organism>
<dbReference type="EnsemblMetazoa" id="AATE001641-RA">
    <property type="protein sequence ID" value="AATE001641-PA.1"/>
    <property type="gene ID" value="AATE001641"/>
</dbReference>
<proteinExistence type="predicted"/>
<protein>
    <submittedName>
        <fullName evidence="1">Uncharacterized protein</fullName>
    </submittedName>
</protein>
<reference evidence="1" key="1">
    <citation type="submission" date="2022-08" db="UniProtKB">
        <authorList>
            <consortium name="EnsemblMetazoa"/>
        </authorList>
    </citation>
    <scope>IDENTIFICATION</scope>
    <source>
        <strain evidence="1">EBRO</strain>
    </source>
</reference>
<dbReference type="AlphaFoldDB" id="A0A182ILY1"/>
<sequence>MVWARKYRQRLRGSRFQLRGGRLLPRSRSLRQHTGRRNEIWAQEQRLLYKAALQV</sequence>